<comment type="subunit">
    <text evidence="2">Homohexamer.</text>
</comment>
<feature type="site" description="Important for catalysis" evidence="6">
    <location>
        <position position="143"/>
    </location>
</feature>
<dbReference type="InterPro" id="IPR006095">
    <property type="entry name" value="Glu/Leu/Phe/Val/Trp_DH"/>
</dbReference>
<evidence type="ECO:0000313" key="9">
    <source>
        <dbReference type="EMBL" id="MFC5366051.1"/>
    </source>
</evidence>
<evidence type="ECO:0000256" key="4">
    <source>
        <dbReference type="PIRNR" id="PIRNR000185"/>
    </source>
</evidence>
<dbReference type="EMBL" id="JBHSKX010000001">
    <property type="protein sequence ID" value="MFC5366051.1"/>
    <property type="molecule type" value="Genomic_DNA"/>
</dbReference>
<dbReference type="InterPro" id="IPR006096">
    <property type="entry name" value="Glu/Leu/Phe/Val/Trp_DH_C"/>
</dbReference>
<evidence type="ECO:0000313" key="10">
    <source>
        <dbReference type="Proteomes" id="UP001596201"/>
    </source>
</evidence>
<evidence type="ECO:0000256" key="1">
    <source>
        <dbReference type="ARBA" id="ARBA00006382"/>
    </source>
</evidence>
<organism evidence="9 10">
    <name type="scientific">Salinirubrum litoreum</name>
    <dbReference type="NCBI Taxonomy" id="1126234"/>
    <lineage>
        <taxon>Archaea</taxon>
        <taxon>Methanobacteriati</taxon>
        <taxon>Methanobacteriota</taxon>
        <taxon>Stenosarchaea group</taxon>
        <taxon>Halobacteria</taxon>
        <taxon>Halobacteriales</taxon>
        <taxon>Haloferacaceae</taxon>
        <taxon>Salinirubrum</taxon>
    </lineage>
</organism>
<dbReference type="InterPro" id="IPR033922">
    <property type="entry name" value="NAD_bind_Glu_DH"/>
</dbReference>
<dbReference type="Pfam" id="PF02812">
    <property type="entry name" value="ELFV_dehydrog_N"/>
    <property type="match status" value="1"/>
</dbReference>
<evidence type="ECO:0000256" key="6">
    <source>
        <dbReference type="PIRSR" id="PIRSR000185-3"/>
    </source>
</evidence>
<dbReference type="Proteomes" id="UP001596201">
    <property type="component" value="Unassembled WGS sequence"/>
</dbReference>
<dbReference type="AlphaFoldDB" id="A0ABD5R7M3"/>
<dbReference type="SUPFAM" id="SSF53223">
    <property type="entry name" value="Aminoacid dehydrogenase-like, N-terminal domain"/>
    <property type="match status" value="1"/>
</dbReference>
<evidence type="ECO:0000256" key="5">
    <source>
        <dbReference type="PIRSR" id="PIRSR000185-1"/>
    </source>
</evidence>
<proteinExistence type="inferred from homology"/>
<feature type="domain" description="Glutamate/phenylalanine/leucine/valine/L-tryptophan dehydrogenase C-terminal" evidence="8">
    <location>
        <begin position="185"/>
        <end position="415"/>
    </location>
</feature>
<comment type="caution">
    <text evidence="9">The sequence shown here is derived from an EMBL/GenBank/DDBJ whole genome shotgun (WGS) entry which is preliminary data.</text>
</comment>
<dbReference type="Gene3D" id="3.40.50.720">
    <property type="entry name" value="NAD(P)-binding Rossmann-like Domain"/>
    <property type="match status" value="1"/>
</dbReference>
<protein>
    <recommendedName>
        <fullName evidence="4">Glutamate dehydrogenase</fullName>
    </recommendedName>
</protein>
<sequence>MSDPLAAVRTQIDRAVETLDIDPTVRDRLHDPDRIVQVTLPLTRDDGTVDHLWGYRVRHDDALGPGKGGLRFHPAVSADECAGLAGWMTLKCALLDLPFGGAKGGVAVDPGDLSVGERERLVRRYTAAVASVVGPDRDVPAPDLGTDAREMAWVADTYGELVGRASPGVVTGKPPALGGVEGRASAPGRSVALVTRAACRSLGRPLTTQTVAVQGYGSVGANAARLLSDWGATVVAVSDAGGAIHDPTGLDTDEIPSYRERPDAVTDCEAAEADEVAHLSNADLLGLDVDVLIPAAVGGVLDSETAEAVRADLLVEGANGPTTPAGDERLRERGLRVVPDVLANAGGVTVSYYEWLQGRNRRAWDRGRVLDRLDADVTEAWESVVETAETYDCSWRTAATGVALRRLAEAHQARGRWP</sequence>
<dbReference type="InterPro" id="IPR046346">
    <property type="entry name" value="Aminoacid_DH-like_N_sf"/>
</dbReference>
<reference evidence="9 10" key="1">
    <citation type="journal article" date="2019" name="Int. J. Syst. Evol. Microbiol.">
        <title>The Global Catalogue of Microorganisms (GCM) 10K type strain sequencing project: providing services to taxonomists for standard genome sequencing and annotation.</title>
        <authorList>
            <consortium name="The Broad Institute Genomics Platform"/>
            <consortium name="The Broad Institute Genome Sequencing Center for Infectious Disease"/>
            <person name="Wu L."/>
            <person name="Ma J."/>
        </authorList>
    </citation>
    <scope>NUCLEOTIDE SEQUENCE [LARGE SCALE GENOMIC DNA]</scope>
    <source>
        <strain evidence="9 10">CGMCC 1.12237</strain>
    </source>
</reference>
<dbReference type="PANTHER" id="PTHR11606:SF13">
    <property type="entry name" value="GLUTAMATE DEHYDROGENASE 1, MITOCHONDRIAL"/>
    <property type="match status" value="1"/>
</dbReference>
<accession>A0ABD5R7M3</accession>
<dbReference type="InterPro" id="IPR036291">
    <property type="entry name" value="NAD(P)-bd_dom_sf"/>
</dbReference>
<dbReference type="Pfam" id="PF00208">
    <property type="entry name" value="ELFV_dehydrog"/>
    <property type="match status" value="1"/>
</dbReference>
<evidence type="ECO:0000256" key="7">
    <source>
        <dbReference type="RuleBase" id="RU004417"/>
    </source>
</evidence>
<name>A0ABD5R7M3_9EURY</name>
<gene>
    <name evidence="9" type="ORF">ACFPJ5_03810</name>
</gene>
<dbReference type="SUPFAM" id="SSF51735">
    <property type="entry name" value="NAD(P)-binding Rossmann-fold domains"/>
    <property type="match status" value="1"/>
</dbReference>
<dbReference type="GO" id="GO:0016491">
    <property type="term" value="F:oxidoreductase activity"/>
    <property type="evidence" value="ECO:0007669"/>
    <property type="project" value="UniProtKB-KW"/>
</dbReference>
<keyword evidence="3 4" id="KW-0560">Oxidoreductase</keyword>
<dbReference type="PRINTS" id="PR00082">
    <property type="entry name" value="GLFDHDRGNASE"/>
</dbReference>
<dbReference type="InterPro" id="IPR033524">
    <property type="entry name" value="Glu/Leu/Phe/Val_DH_AS"/>
</dbReference>
<evidence type="ECO:0000256" key="3">
    <source>
        <dbReference type="ARBA" id="ARBA00023002"/>
    </source>
</evidence>
<dbReference type="SMART" id="SM00839">
    <property type="entry name" value="ELFV_dehydrog"/>
    <property type="match status" value="1"/>
</dbReference>
<keyword evidence="10" id="KW-1185">Reference proteome</keyword>
<dbReference type="Gene3D" id="3.40.50.10860">
    <property type="entry name" value="Leucine Dehydrogenase, chain A, domain 1"/>
    <property type="match status" value="1"/>
</dbReference>
<dbReference type="CDD" id="cd01076">
    <property type="entry name" value="NAD_bind_1_Glu_DH"/>
    <property type="match status" value="1"/>
</dbReference>
<dbReference type="PROSITE" id="PS00074">
    <property type="entry name" value="GLFV_DEHYDROGENASE"/>
    <property type="match status" value="1"/>
</dbReference>
<dbReference type="InterPro" id="IPR006097">
    <property type="entry name" value="Glu/Leu/Phe/Val/Trp_DH_dimer"/>
</dbReference>
<comment type="similarity">
    <text evidence="1 4 7">Belongs to the Glu/Leu/Phe/Val dehydrogenases family.</text>
</comment>
<dbReference type="RefSeq" id="WP_227228586.1">
    <property type="nucleotide sequence ID" value="NZ_JAJCVJ010000001.1"/>
</dbReference>
<dbReference type="PIRSF" id="PIRSF000185">
    <property type="entry name" value="Glu_DH"/>
    <property type="match status" value="1"/>
</dbReference>
<evidence type="ECO:0000256" key="2">
    <source>
        <dbReference type="ARBA" id="ARBA00011643"/>
    </source>
</evidence>
<dbReference type="PANTHER" id="PTHR11606">
    <property type="entry name" value="GLUTAMATE DEHYDROGENASE"/>
    <property type="match status" value="1"/>
</dbReference>
<dbReference type="InterPro" id="IPR014362">
    <property type="entry name" value="Glu_DH"/>
</dbReference>
<feature type="active site" description="Proton donor" evidence="5">
    <location>
        <position position="103"/>
    </location>
</feature>
<evidence type="ECO:0000259" key="8">
    <source>
        <dbReference type="SMART" id="SM00839"/>
    </source>
</evidence>